<evidence type="ECO:0000313" key="7">
    <source>
        <dbReference type="EMBL" id="CAD7199099.1"/>
    </source>
</evidence>
<reference evidence="7" key="1">
    <citation type="submission" date="2020-11" db="EMBL/GenBank/DDBJ databases">
        <authorList>
            <person name="Tran Van P."/>
        </authorList>
    </citation>
    <scope>NUCLEOTIDE SEQUENCE</scope>
</reference>
<keyword evidence="3 6" id="KW-1133">Transmembrane helix</keyword>
<dbReference type="GO" id="GO:0005886">
    <property type="term" value="C:plasma membrane"/>
    <property type="evidence" value="ECO:0007669"/>
    <property type="project" value="TreeGrafter"/>
</dbReference>
<evidence type="ECO:0000256" key="5">
    <source>
        <dbReference type="ARBA" id="ARBA00023180"/>
    </source>
</evidence>
<organism evidence="7">
    <name type="scientific">Timema douglasi</name>
    <name type="common">Walking stick</name>
    <dbReference type="NCBI Taxonomy" id="61478"/>
    <lineage>
        <taxon>Eukaryota</taxon>
        <taxon>Metazoa</taxon>
        <taxon>Ecdysozoa</taxon>
        <taxon>Arthropoda</taxon>
        <taxon>Hexapoda</taxon>
        <taxon>Insecta</taxon>
        <taxon>Pterygota</taxon>
        <taxon>Neoptera</taxon>
        <taxon>Polyneoptera</taxon>
        <taxon>Phasmatodea</taxon>
        <taxon>Timematodea</taxon>
        <taxon>Timematoidea</taxon>
        <taxon>Timematidae</taxon>
        <taxon>Timema</taxon>
    </lineage>
</organism>
<dbReference type="GO" id="GO:0031902">
    <property type="term" value="C:late endosome membrane"/>
    <property type="evidence" value="ECO:0007669"/>
    <property type="project" value="TreeGrafter"/>
</dbReference>
<evidence type="ECO:0000256" key="1">
    <source>
        <dbReference type="ARBA" id="ARBA00022692"/>
    </source>
</evidence>
<keyword evidence="5" id="KW-0325">Glycoprotein</keyword>
<evidence type="ECO:0000256" key="2">
    <source>
        <dbReference type="ARBA" id="ARBA00022729"/>
    </source>
</evidence>
<feature type="transmembrane region" description="Helical" evidence="6">
    <location>
        <begin position="158"/>
        <end position="178"/>
    </location>
</feature>
<keyword evidence="2" id="KW-0732">Signal</keyword>
<dbReference type="GO" id="GO:0005765">
    <property type="term" value="C:lysosomal membrane"/>
    <property type="evidence" value="ECO:0007669"/>
    <property type="project" value="TreeGrafter"/>
</dbReference>
<evidence type="ECO:0000256" key="4">
    <source>
        <dbReference type="ARBA" id="ARBA00023136"/>
    </source>
</evidence>
<protein>
    <recommendedName>
        <fullName evidence="8">Lysosome-associated membrane glycoprotein 5</fullName>
    </recommendedName>
</protein>
<dbReference type="Gene3D" id="2.40.160.110">
    <property type="match status" value="1"/>
</dbReference>
<proteinExistence type="predicted"/>
<dbReference type="GO" id="GO:0072594">
    <property type="term" value="P:establishment of protein localization to organelle"/>
    <property type="evidence" value="ECO:0007669"/>
    <property type="project" value="TreeGrafter"/>
</dbReference>
<dbReference type="PANTHER" id="PTHR11506:SF40">
    <property type="entry name" value="LYSOSOME-ASSOCIATED MEMBRANE GLYCOPROTEIN 5"/>
    <property type="match status" value="1"/>
</dbReference>
<evidence type="ECO:0000256" key="3">
    <source>
        <dbReference type="ARBA" id="ARBA00022989"/>
    </source>
</evidence>
<accession>A0A7R8VJV9</accession>
<dbReference type="InterPro" id="IPR002000">
    <property type="entry name" value="Lysosome-assoc_membr_glycop"/>
</dbReference>
<sequence>MASLVLTDSSQLTSGSQHLEVHSDPLTYTYSSPVASLVLTDSSQLTSDRQHLGIYSSPVASLVLTDSSQLTSDRQHLGRMVHLSTSRTHSAMLFPTPVGKSYSCQESSVELKNGDSSATVLLRVFQVQPFIFKGDDFGPEYECSSHGVGSFRDETAPIAVGSTLAIVVLLTVTGYGIYRYFKVEKVQYDTME</sequence>
<dbReference type="PANTHER" id="PTHR11506">
    <property type="entry name" value="LYSOSOME-ASSOCIATED MEMBRANE GLYCOPROTEIN"/>
    <property type="match status" value="1"/>
</dbReference>
<evidence type="ECO:0008006" key="8">
    <source>
        <dbReference type="Google" id="ProtNLM"/>
    </source>
</evidence>
<dbReference type="AlphaFoldDB" id="A0A7R8VJV9"/>
<keyword evidence="4 6" id="KW-0472">Membrane</keyword>
<name>A0A7R8VJV9_TIMDO</name>
<gene>
    <name evidence="7" type="ORF">TDIB3V08_LOCUS5363</name>
</gene>
<dbReference type="EMBL" id="OA566569">
    <property type="protein sequence ID" value="CAD7199099.1"/>
    <property type="molecule type" value="Genomic_DNA"/>
</dbReference>
<keyword evidence="1 6" id="KW-0812">Transmembrane</keyword>
<evidence type="ECO:0000256" key="6">
    <source>
        <dbReference type="SAM" id="Phobius"/>
    </source>
</evidence>